<dbReference type="Pfam" id="PF00004">
    <property type="entry name" value="AAA"/>
    <property type="match status" value="1"/>
</dbReference>
<protein>
    <recommendedName>
        <fullName evidence="7">AAA+ ATPase domain-containing protein</fullName>
    </recommendedName>
</protein>
<dbReference type="GO" id="GO:0016887">
    <property type="term" value="F:ATP hydrolysis activity"/>
    <property type="evidence" value="ECO:0007669"/>
    <property type="project" value="InterPro"/>
</dbReference>
<dbReference type="PANTHER" id="PTHR23074">
    <property type="entry name" value="AAA DOMAIN-CONTAINING"/>
    <property type="match status" value="1"/>
</dbReference>
<sequence>MQWSPEHSQWAEQHFDISSTTRSPAHKAEAYRGHFQRSYQYSWANDDISALTASNLLKKYAEKYSGLLEGPSERHLLCSYSDSAADGRKSENEAWHEAVFPIGCPPDAVSVSKATMAAALPPTEVCASMGSPGGALPEPGYSVSSLPSQEYPGSYSGSYLHSGYSGQTAPILPSPHPSPLQPPPAPPTPAPGAGYTAGSPSLSGYGYPPPGYPHPTVPGYTSPSAYLASPPTLPPYPYQAHHQTALTPTPLTGSTANSFKRKAFYMSDHGDTDSSYGHFSYGQQRSSQSPMFRLPDSSGPDSGRIDGFHTSTEASSLLPTKQPVASERKCNVSSGGALSPPSYGPTEGSGRDLRSGESYGKLCSAIVSEQSEKRPAHRLADAEDQLKDSEAGLVDTVTAEVLQQGPPVDWSDIAGLDEAKAAIKEEILWPLLRPDMFSGLSSLPRSLLLFGPRGSGRTLLARCMADQLGAAFLCLDGSALVTERLGEADRIVRASFLVARCRQPAVVFISDVDLLGPAQRLKAELLLQLDAVLSSPADRVLVVCSSDKPEDIPEPLRRRFARRLLVPPPDAGARRQIIGRLLGHRGSQVGEEEAALLVRRTEGFSGLDLARLCQEALLGSVGPCLSSLSSLDLGVSSLGPGVSLRGLGQSSLDFGLSSLHGGQPRAVSYQDFDKVFCKFRPSVTQKELDMFTDWNKMFGCSQ</sequence>
<evidence type="ECO:0000313" key="8">
    <source>
        <dbReference type="EMBL" id="KAJ3592699.1"/>
    </source>
</evidence>
<evidence type="ECO:0000313" key="9">
    <source>
        <dbReference type="Proteomes" id="UP001148018"/>
    </source>
</evidence>
<evidence type="ECO:0000259" key="7">
    <source>
        <dbReference type="SMART" id="SM00382"/>
    </source>
</evidence>
<feature type="compositionally biased region" description="Low complexity" evidence="6">
    <location>
        <begin position="191"/>
        <end position="202"/>
    </location>
</feature>
<dbReference type="GO" id="GO:0005737">
    <property type="term" value="C:cytoplasm"/>
    <property type="evidence" value="ECO:0007669"/>
    <property type="project" value="UniProtKB-SubCell"/>
</dbReference>
<dbReference type="Gene3D" id="3.40.50.300">
    <property type="entry name" value="P-loop containing nucleotide triphosphate hydrolases"/>
    <property type="match status" value="1"/>
</dbReference>
<evidence type="ECO:0000256" key="4">
    <source>
        <dbReference type="ARBA" id="ARBA00022741"/>
    </source>
</evidence>
<dbReference type="PANTHER" id="PTHR23074:SF14">
    <property type="entry name" value="FIDGETIN"/>
    <property type="match status" value="1"/>
</dbReference>
<comment type="similarity">
    <text evidence="2">Belongs to the AAA ATPase family.</text>
</comment>
<dbReference type="InterPro" id="IPR027417">
    <property type="entry name" value="P-loop_NTPase"/>
</dbReference>
<dbReference type="Pfam" id="PF09336">
    <property type="entry name" value="Vps4_C"/>
    <property type="match status" value="1"/>
</dbReference>
<dbReference type="InterPro" id="IPR003593">
    <property type="entry name" value="AAA+_ATPase"/>
</dbReference>
<feature type="domain" description="AAA+ ATPase" evidence="7">
    <location>
        <begin position="443"/>
        <end position="570"/>
    </location>
</feature>
<reference evidence="8" key="1">
    <citation type="submission" date="2022-07" db="EMBL/GenBank/DDBJ databases">
        <title>Chromosome-level genome of Muraenolepis orangiensis.</title>
        <authorList>
            <person name="Kim J."/>
        </authorList>
    </citation>
    <scope>NUCLEOTIDE SEQUENCE</scope>
    <source>
        <strain evidence="8">KU_S4_2022</strain>
        <tissue evidence="8">Muscle</tissue>
    </source>
</reference>
<feature type="compositionally biased region" description="Polar residues" evidence="6">
    <location>
        <begin position="275"/>
        <end position="290"/>
    </location>
</feature>
<evidence type="ECO:0000256" key="1">
    <source>
        <dbReference type="ARBA" id="ARBA00004496"/>
    </source>
</evidence>
<dbReference type="GO" id="GO:0008568">
    <property type="term" value="F:microtubule severing ATPase activity"/>
    <property type="evidence" value="ECO:0007669"/>
    <property type="project" value="TreeGrafter"/>
</dbReference>
<keyword evidence="9" id="KW-1185">Reference proteome</keyword>
<dbReference type="InterPro" id="IPR050304">
    <property type="entry name" value="MT-severing_AAA_ATPase"/>
</dbReference>
<keyword evidence="4" id="KW-0547">Nucleotide-binding</keyword>
<dbReference type="InterPro" id="IPR015415">
    <property type="entry name" value="Spast_Vps4_C"/>
</dbReference>
<keyword evidence="3" id="KW-0963">Cytoplasm</keyword>
<evidence type="ECO:0000256" key="3">
    <source>
        <dbReference type="ARBA" id="ARBA00022490"/>
    </source>
</evidence>
<comment type="subcellular location">
    <subcellularLocation>
        <location evidence="1">Cytoplasm</location>
    </subcellularLocation>
</comment>
<proteinExistence type="inferred from homology"/>
<name>A0A9Q0DNL2_9TELE</name>
<keyword evidence="5" id="KW-0067">ATP-binding</keyword>
<dbReference type="OrthoDB" id="8803010at2759"/>
<organism evidence="8 9">
    <name type="scientific">Muraenolepis orangiensis</name>
    <name type="common">Patagonian moray cod</name>
    <dbReference type="NCBI Taxonomy" id="630683"/>
    <lineage>
        <taxon>Eukaryota</taxon>
        <taxon>Metazoa</taxon>
        <taxon>Chordata</taxon>
        <taxon>Craniata</taxon>
        <taxon>Vertebrata</taxon>
        <taxon>Euteleostomi</taxon>
        <taxon>Actinopterygii</taxon>
        <taxon>Neopterygii</taxon>
        <taxon>Teleostei</taxon>
        <taxon>Neoteleostei</taxon>
        <taxon>Acanthomorphata</taxon>
        <taxon>Zeiogadaria</taxon>
        <taxon>Gadariae</taxon>
        <taxon>Gadiformes</taxon>
        <taxon>Muraenolepidoidei</taxon>
        <taxon>Muraenolepididae</taxon>
        <taxon>Muraenolepis</taxon>
    </lineage>
</organism>
<feature type="compositionally biased region" description="Pro residues" evidence="6">
    <location>
        <begin position="172"/>
        <end position="190"/>
    </location>
</feature>
<evidence type="ECO:0000256" key="6">
    <source>
        <dbReference type="SAM" id="MobiDB-lite"/>
    </source>
</evidence>
<feature type="region of interest" description="Disordered" evidence="6">
    <location>
        <begin position="166"/>
        <end position="202"/>
    </location>
</feature>
<accession>A0A9Q0DNL2</accession>
<dbReference type="EMBL" id="JANIIK010000113">
    <property type="protein sequence ID" value="KAJ3592699.1"/>
    <property type="molecule type" value="Genomic_DNA"/>
</dbReference>
<dbReference type="InterPro" id="IPR003959">
    <property type="entry name" value="ATPase_AAA_core"/>
</dbReference>
<dbReference type="AlphaFoldDB" id="A0A9Q0DNL2"/>
<dbReference type="GO" id="GO:0005524">
    <property type="term" value="F:ATP binding"/>
    <property type="evidence" value="ECO:0007669"/>
    <property type="project" value="UniProtKB-KW"/>
</dbReference>
<gene>
    <name evidence="8" type="ORF">NHX12_007826</name>
</gene>
<dbReference type="SUPFAM" id="SSF52540">
    <property type="entry name" value="P-loop containing nucleoside triphosphate hydrolases"/>
    <property type="match status" value="1"/>
</dbReference>
<dbReference type="FunFam" id="3.40.50.300:FF:000495">
    <property type="entry name" value="Fidgetin like 2"/>
    <property type="match status" value="1"/>
</dbReference>
<evidence type="ECO:0000256" key="2">
    <source>
        <dbReference type="ARBA" id="ARBA00006914"/>
    </source>
</evidence>
<dbReference type="Proteomes" id="UP001148018">
    <property type="component" value="Unassembled WGS sequence"/>
</dbReference>
<comment type="caution">
    <text evidence="8">The sequence shown here is derived from an EMBL/GenBank/DDBJ whole genome shotgun (WGS) entry which is preliminary data.</text>
</comment>
<dbReference type="SMART" id="SM00382">
    <property type="entry name" value="AAA"/>
    <property type="match status" value="1"/>
</dbReference>
<evidence type="ECO:0000256" key="5">
    <source>
        <dbReference type="ARBA" id="ARBA00022840"/>
    </source>
</evidence>
<feature type="compositionally biased region" description="Polar residues" evidence="6">
    <location>
        <begin position="309"/>
        <end position="319"/>
    </location>
</feature>
<dbReference type="Gene3D" id="1.10.8.60">
    <property type="match status" value="1"/>
</dbReference>
<feature type="region of interest" description="Disordered" evidence="6">
    <location>
        <begin position="275"/>
        <end position="355"/>
    </location>
</feature>